<organism evidence="2 3">
    <name type="scientific">Pseudochelatococcus contaminans</name>
    <dbReference type="NCBI Taxonomy" id="1538103"/>
    <lineage>
        <taxon>Bacteria</taxon>
        <taxon>Pseudomonadati</taxon>
        <taxon>Pseudomonadota</taxon>
        <taxon>Alphaproteobacteria</taxon>
        <taxon>Hyphomicrobiales</taxon>
        <taxon>Chelatococcaceae</taxon>
        <taxon>Pseudochelatococcus</taxon>
    </lineage>
</organism>
<evidence type="ECO:0008006" key="4">
    <source>
        <dbReference type="Google" id="ProtNLM"/>
    </source>
</evidence>
<proteinExistence type="predicted"/>
<dbReference type="RefSeq" id="WP_183750507.1">
    <property type="nucleotide sequence ID" value="NZ_JACICC010000001.1"/>
</dbReference>
<dbReference type="EMBL" id="JACICC010000001">
    <property type="protein sequence ID" value="MBB3808523.1"/>
    <property type="molecule type" value="Genomic_DNA"/>
</dbReference>
<evidence type="ECO:0000313" key="3">
    <source>
        <dbReference type="Proteomes" id="UP000537592"/>
    </source>
</evidence>
<accession>A0A7W5Z1U4</accession>
<keyword evidence="3" id="KW-1185">Reference proteome</keyword>
<feature type="compositionally biased region" description="Basic and acidic residues" evidence="1">
    <location>
        <begin position="37"/>
        <end position="46"/>
    </location>
</feature>
<gene>
    <name evidence="2" type="ORF">FHS81_000577</name>
</gene>
<comment type="caution">
    <text evidence="2">The sequence shown here is derived from an EMBL/GenBank/DDBJ whole genome shotgun (WGS) entry which is preliminary data.</text>
</comment>
<feature type="compositionally biased region" description="Basic and acidic residues" evidence="1">
    <location>
        <begin position="54"/>
        <end position="70"/>
    </location>
</feature>
<dbReference type="Proteomes" id="UP000537592">
    <property type="component" value="Unassembled WGS sequence"/>
</dbReference>
<sequence>MAEIINLRRARKARARTEKEAQAAENRLRFGVSALQRRTDADERDKAKRHLDGHRRSDETAEGDKGTPDD</sequence>
<evidence type="ECO:0000256" key="1">
    <source>
        <dbReference type="SAM" id="MobiDB-lite"/>
    </source>
</evidence>
<reference evidence="2 3" key="1">
    <citation type="submission" date="2020-08" db="EMBL/GenBank/DDBJ databases">
        <title>Genomic Encyclopedia of Type Strains, Phase IV (KMG-IV): sequencing the most valuable type-strain genomes for metagenomic binning, comparative biology and taxonomic classification.</title>
        <authorList>
            <person name="Goeker M."/>
        </authorList>
    </citation>
    <scope>NUCLEOTIDE SEQUENCE [LARGE SCALE GENOMIC DNA]</scope>
    <source>
        <strain evidence="2 3">DSM 28760</strain>
    </source>
</reference>
<feature type="region of interest" description="Disordered" evidence="1">
    <location>
        <begin position="1"/>
        <end position="70"/>
    </location>
</feature>
<evidence type="ECO:0000313" key="2">
    <source>
        <dbReference type="EMBL" id="MBB3808523.1"/>
    </source>
</evidence>
<protein>
    <recommendedName>
        <fullName evidence="4">DUF4169 family protein</fullName>
    </recommendedName>
</protein>
<name>A0A7W5Z1U4_9HYPH</name>
<dbReference type="Pfam" id="PF13770">
    <property type="entry name" value="DUF4169"/>
    <property type="match status" value="1"/>
</dbReference>
<dbReference type="AlphaFoldDB" id="A0A7W5Z1U4"/>
<feature type="compositionally biased region" description="Basic and acidic residues" evidence="1">
    <location>
        <begin position="15"/>
        <end position="28"/>
    </location>
</feature>
<dbReference type="InterPro" id="IPR025227">
    <property type="entry name" value="DUF4169"/>
</dbReference>